<dbReference type="InterPro" id="IPR002888">
    <property type="entry name" value="2Fe-2S-bd"/>
</dbReference>
<dbReference type="Gene3D" id="3.30.43.10">
    <property type="entry name" value="Uridine Diphospho-n-acetylenolpyruvylglucosamine Reductase, domain 2"/>
    <property type="match status" value="1"/>
</dbReference>
<dbReference type="InterPro" id="IPR002346">
    <property type="entry name" value="Mopterin_DH_FAD-bd"/>
</dbReference>
<dbReference type="SUPFAM" id="SSF56176">
    <property type="entry name" value="FAD-binding/transporter-associated domain-like"/>
    <property type="match status" value="1"/>
</dbReference>
<organism evidence="15 16">
    <name type="scientific">Gigaspora margarita</name>
    <dbReference type="NCBI Taxonomy" id="4874"/>
    <lineage>
        <taxon>Eukaryota</taxon>
        <taxon>Fungi</taxon>
        <taxon>Fungi incertae sedis</taxon>
        <taxon>Mucoromycota</taxon>
        <taxon>Glomeromycotina</taxon>
        <taxon>Glomeromycetes</taxon>
        <taxon>Diversisporales</taxon>
        <taxon>Gigasporaceae</taxon>
        <taxon>Gigaspora</taxon>
    </lineage>
</organism>
<dbReference type="EMBL" id="CAJVQB010009891">
    <property type="protein sequence ID" value="CAG8734773.1"/>
    <property type="molecule type" value="Genomic_DNA"/>
</dbReference>
<comment type="cofactor">
    <cofactor evidence="1">
        <name>Mo-molybdopterin</name>
        <dbReference type="ChEBI" id="CHEBI:71302"/>
    </cofactor>
</comment>
<dbReference type="InterPro" id="IPR016167">
    <property type="entry name" value="FAD-bd_PCMH_sub1"/>
</dbReference>
<dbReference type="PANTHER" id="PTHR45444:SF3">
    <property type="entry name" value="XANTHINE DEHYDROGENASE"/>
    <property type="match status" value="1"/>
</dbReference>
<feature type="domain" description="2Fe-2S ferredoxin-type" evidence="13">
    <location>
        <begin position="5"/>
        <end position="91"/>
    </location>
</feature>
<dbReference type="PROSITE" id="PS51387">
    <property type="entry name" value="FAD_PCMH"/>
    <property type="match status" value="1"/>
</dbReference>
<evidence type="ECO:0000313" key="15">
    <source>
        <dbReference type="EMBL" id="CAG8734773.1"/>
    </source>
</evidence>
<evidence type="ECO:0000256" key="9">
    <source>
        <dbReference type="ARBA" id="ARBA00023002"/>
    </source>
</evidence>
<keyword evidence="6" id="KW-0001">2Fe-2S</keyword>
<keyword evidence="7" id="KW-0479">Metal-binding</keyword>
<comment type="similarity">
    <text evidence="3">Belongs to the xanthine dehydrogenase family.</text>
</comment>
<dbReference type="Proteomes" id="UP000789901">
    <property type="component" value="Unassembled WGS sequence"/>
</dbReference>
<dbReference type="InterPro" id="IPR036318">
    <property type="entry name" value="FAD-bd_PCMH-like_sf"/>
</dbReference>
<dbReference type="SUPFAM" id="SSF54665">
    <property type="entry name" value="CO dehydrogenase molybdoprotein N-domain-like"/>
    <property type="match status" value="1"/>
</dbReference>
<dbReference type="Gene3D" id="3.30.465.10">
    <property type="match status" value="1"/>
</dbReference>
<comment type="caution">
    <text evidence="15">The sequence shown here is derived from an EMBL/GenBank/DDBJ whole genome shotgun (WGS) entry which is preliminary data.</text>
</comment>
<evidence type="ECO:0000256" key="10">
    <source>
        <dbReference type="ARBA" id="ARBA00023004"/>
    </source>
</evidence>
<dbReference type="Gene3D" id="1.10.150.120">
    <property type="entry name" value="[2Fe-2S]-binding domain"/>
    <property type="match status" value="1"/>
</dbReference>
<feature type="domain" description="FAD-binding PCMH-type" evidence="14">
    <location>
        <begin position="208"/>
        <end position="383"/>
    </location>
</feature>
<evidence type="ECO:0000256" key="12">
    <source>
        <dbReference type="ARBA" id="ARBA00034078"/>
    </source>
</evidence>
<keyword evidence="4" id="KW-0500">Molybdenum</keyword>
<dbReference type="PROSITE" id="PS00197">
    <property type="entry name" value="2FE2S_FER_1"/>
    <property type="match status" value="1"/>
</dbReference>
<dbReference type="InterPro" id="IPR000674">
    <property type="entry name" value="Ald_Oxase/Xan_DH_a/b"/>
</dbReference>
<keyword evidence="9" id="KW-0560">Oxidoreductase</keyword>
<evidence type="ECO:0000256" key="6">
    <source>
        <dbReference type="ARBA" id="ARBA00022714"/>
    </source>
</evidence>
<comment type="cofactor">
    <cofactor evidence="12">
        <name>[2Fe-2S] cluster</name>
        <dbReference type="ChEBI" id="CHEBI:190135"/>
    </cofactor>
</comment>
<keyword evidence="16" id="KW-1185">Reference proteome</keyword>
<dbReference type="InterPro" id="IPR046867">
    <property type="entry name" value="AldOxase/xan_DH_MoCoBD2"/>
</dbReference>
<protein>
    <submittedName>
        <fullName evidence="15">9768_t:CDS:1</fullName>
    </submittedName>
</protein>
<dbReference type="PANTHER" id="PTHR45444">
    <property type="entry name" value="XANTHINE DEHYDROGENASE"/>
    <property type="match status" value="1"/>
</dbReference>
<dbReference type="InterPro" id="IPR006058">
    <property type="entry name" value="2Fe2S_fd_BS"/>
</dbReference>
<proteinExistence type="inferred from homology"/>
<dbReference type="SUPFAM" id="SSF54292">
    <property type="entry name" value="2Fe-2S ferredoxin-like"/>
    <property type="match status" value="1"/>
</dbReference>
<dbReference type="SMART" id="SM01008">
    <property type="entry name" value="Ald_Xan_dh_C"/>
    <property type="match status" value="1"/>
</dbReference>
<dbReference type="Pfam" id="PF20256">
    <property type="entry name" value="MoCoBD_2"/>
    <property type="match status" value="1"/>
</dbReference>
<evidence type="ECO:0000256" key="2">
    <source>
        <dbReference type="ARBA" id="ARBA00001974"/>
    </source>
</evidence>
<accession>A0ABN7V5T2</accession>
<dbReference type="InterPro" id="IPR005107">
    <property type="entry name" value="CO_DH_flav_C"/>
</dbReference>
<dbReference type="Pfam" id="PF02738">
    <property type="entry name" value="MoCoBD_1"/>
    <property type="match status" value="1"/>
</dbReference>
<evidence type="ECO:0000256" key="4">
    <source>
        <dbReference type="ARBA" id="ARBA00022505"/>
    </source>
</evidence>
<comment type="cofactor">
    <cofactor evidence="2">
        <name>FAD</name>
        <dbReference type="ChEBI" id="CHEBI:57692"/>
    </cofactor>
</comment>
<evidence type="ECO:0000256" key="3">
    <source>
        <dbReference type="ARBA" id="ARBA00006849"/>
    </source>
</evidence>
<evidence type="ECO:0000259" key="13">
    <source>
        <dbReference type="PROSITE" id="PS51085"/>
    </source>
</evidence>
<evidence type="ECO:0000256" key="11">
    <source>
        <dbReference type="ARBA" id="ARBA00023014"/>
    </source>
</evidence>
<evidence type="ECO:0000256" key="1">
    <source>
        <dbReference type="ARBA" id="ARBA00001924"/>
    </source>
</evidence>
<dbReference type="CDD" id="cd00207">
    <property type="entry name" value="fer2"/>
    <property type="match status" value="1"/>
</dbReference>
<dbReference type="InterPro" id="IPR037165">
    <property type="entry name" value="AldOxase/xan_DH_Mopterin-bd_sf"/>
</dbReference>
<dbReference type="InterPro" id="IPR001041">
    <property type="entry name" value="2Fe-2S_ferredoxin-type"/>
</dbReference>
<dbReference type="SUPFAM" id="SSF55447">
    <property type="entry name" value="CO dehydrogenase flavoprotein C-terminal domain-like"/>
    <property type="match status" value="1"/>
</dbReference>
<dbReference type="Pfam" id="PF00111">
    <property type="entry name" value="Fer2"/>
    <property type="match status" value="1"/>
</dbReference>
<dbReference type="Pfam" id="PF03450">
    <property type="entry name" value="CO_deh_flav_C"/>
    <property type="match status" value="1"/>
</dbReference>
<sequence length="1119" mass="124058">MNFGNKLHFYLNVSSVEIDNPDPDITLLNYVRSIGLTGTKLGCAEGACGACTIMISSYDKKSDKISHISTNACLTPLCSIDGKHVVTIEGIGNVKNPHPIQERLALLHGLLRNNPNPSEEEAEGCFDGNLCRCTDYRPILDAAKDKSNCPYEPQENVGCGKADCCKLNNVDTTFNHNFSQINFKKYDPTQELIFPPSLMKYVPEPLHFYGSKTKWFRPINLNQLLSLKSKYPNATLVSGNTRIGIEIKFENIKHDVQIYVGDIPELKSWEFKDDGLSLGANMTIFQPHQIQIFKALSENLQRFATTQVRYSSTLAGNIITNSSTSDLIPLLLSSKSIFSLTSSQSSLLKIRSIPSTSFWIGYKQDCRENFEILEKIFIPCSNYVSLDDNAHVQEASFSFGGMSGVVIRAPKSESFILGKKWSDEDVLKQLIEILCEEFQLSFSVTAAIRSDIENCIGEINRGVSKGIQTIGRPEKGNRIVGKPISHVSAMKQTTGEAVYVDDIPKIEGELYGALVTSQKAHSKILNIDATQALDIPGVKGFFSAKDVPGSNSWGVIIPDEEVFASKEEAIEQNSFFPMTPQLARGDVEKGFQDADYIFEGESRTGAQEHFYMETNVALVIPKHEDDEFEVHSVVSRVKRVGGSFGGKETKAPYVSLALAVGAWHLKKPIRCMLDRSEDIIITGQRHPILGRWKIGLTKDGKILAVDSKFYANAGWSADMSMAILRACIYSSDGCYYIPNVRLIGHICKTNIHSHTAFRGFGKPQGLFILESMMSEVAERMGIDEKNFYVEGQKTPYNQTLENWYLPSVYQQVKETSEFEKRRKEIDEFNSNNKWRKRGLALIPTNFGVSIPILHLNQAGALVHIYIDGSVLISGVELGQGLHTKMLQIASEALDVPINAGKIHLMESATNLVSNTSPTVGSVSSDINGYAVYNACKILAERLKPYREKMPDKSFEEIVKAAYLDRVNLSANGFYKTPDIGFDYAKNEGLLFLYYTTGAACTEVEIDTLTGDHTVLRTDLCMDIGRSLNYAIDVGQLRELLYKALDGAKSSNLKTIHSSKGVGEPPLLLGSTVFFAIRDAIAAARIPATPEKIRIACDDEIVRKCKVEKKDGEVAWVIEA</sequence>
<dbReference type="InterPro" id="IPR036856">
    <property type="entry name" value="Ald_Oxase/Xan_DH_a/b_sf"/>
</dbReference>
<dbReference type="InterPro" id="IPR008274">
    <property type="entry name" value="AldOxase/xan_DH_MoCoBD1"/>
</dbReference>
<dbReference type="Pfam" id="PF00941">
    <property type="entry name" value="FAD_binding_5"/>
    <property type="match status" value="1"/>
</dbReference>
<dbReference type="PROSITE" id="PS51085">
    <property type="entry name" value="2FE2S_FER_2"/>
    <property type="match status" value="1"/>
</dbReference>
<keyword evidence="10" id="KW-0408">Iron</keyword>
<dbReference type="InterPro" id="IPR036683">
    <property type="entry name" value="CO_DH_flav_C_dom_sf"/>
</dbReference>
<gene>
    <name evidence="15" type="ORF">GMARGA_LOCUS14741</name>
</gene>
<dbReference type="Pfam" id="PF01315">
    <property type="entry name" value="Ald_Xan_dh_C"/>
    <property type="match status" value="1"/>
</dbReference>
<dbReference type="SUPFAM" id="SSF56003">
    <property type="entry name" value="Molybdenum cofactor-binding domain"/>
    <property type="match status" value="1"/>
</dbReference>
<dbReference type="InterPro" id="IPR016166">
    <property type="entry name" value="FAD-bd_PCMH"/>
</dbReference>
<name>A0ABN7V5T2_GIGMA</name>
<evidence type="ECO:0000256" key="7">
    <source>
        <dbReference type="ARBA" id="ARBA00022723"/>
    </source>
</evidence>
<keyword evidence="8" id="KW-0274">FAD</keyword>
<evidence type="ECO:0000256" key="8">
    <source>
        <dbReference type="ARBA" id="ARBA00022827"/>
    </source>
</evidence>
<keyword evidence="5" id="KW-0285">Flavoprotein</keyword>
<dbReference type="SUPFAM" id="SSF47741">
    <property type="entry name" value="CO dehydrogenase ISP C-domain like"/>
    <property type="match status" value="1"/>
</dbReference>
<dbReference type="Gene3D" id="3.10.20.30">
    <property type="match status" value="1"/>
</dbReference>
<reference evidence="15 16" key="1">
    <citation type="submission" date="2021-06" db="EMBL/GenBank/DDBJ databases">
        <authorList>
            <person name="Kallberg Y."/>
            <person name="Tangrot J."/>
            <person name="Rosling A."/>
        </authorList>
    </citation>
    <scope>NUCLEOTIDE SEQUENCE [LARGE SCALE GENOMIC DNA]</scope>
    <source>
        <strain evidence="15 16">120-4 pot B 10/14</strain>
    </source>
</reference>
<dbReference type="Pfam" id="PF01799">
    <property type="entry name" value="Fer2_2"/>
    <property type="match status" value="1"/>
</dbReference>
<dbReference type="Gene3D" id="3.90.1170.50">
    <property type="entry name" value="Aldehyde oxidase/xanthine dehydrogenase, a/b hammerhead"/>
    <property type="match status" value="1"/>
</dbReference>
<dbReference type="InterPro" id="IPR016169">
    <property type="entry name" value="FAD-bd_PCMH_sub2"/>
</dbReference>
<dbReference type="Gene3D" id="3.30.365.10">
    <property type="entry name" value="Aldehyde oxidase/xanthine dehydrogenase, molybdopterin binding domain"/>
    <property type="match status" value="7"/>
</dbReference>
<dbReference type="InterPro" id="IPR036010">
    <property type="entry name" value="2Fe-2S_ferredoxin-like_sf"/>
</dbReference>
<dbReference type="InterPro" id="IPR016208">
    <property type="entry name" value="Ald_Oxase/xanthine_DH-like"/>
</dbReference>
<dbReference type="PIRSF" id="PIRSF000127">
    <property type="entry name" value="Xanthine_DH"/>
    <property type="match status" value="1"/>
</dbReference>
<dbReference type="InterPro" id="IPR012675">
    <property type="entry name" value="Beta-grasp_dom_sf"/>
</dbReference>
<evidence type="ECO:0000256" key="5">
    <source>
        <dbReference type="ARBA" id="ARBA00022630"/>
    </source>
</evidence>
<dbReference type="InterPro" id="IPR036884">
    <property type="entry name" value="2Fe-2S-bd_dom_sf"/>
</dbReference>
<dbReference type="Gene3D" id="3.30.390.50">
    <property type="entry name" value="CO dehydrogenase flavoprotein, C-terminal domain"/>
    <property type="match status" value="1"/>
</dbReference>
<evidence type="ECO:0000313" key="16">
    <source>
        <dbReference type="Proteomes" id="UP000789901"/>
    </source>
</evidence>
<keyword evidence="11" id="KW-0411">Iron-sulfur</keyword>
<evidence type="ECO:0000259" key="14">
    <source>
        <dbReference type="PROSITE" id="PS51387"/>
    </source>
</evidence>